<accession>A0A291RNU4</accession>
<dbReference type="AlphaFoldDB" id="A0A291RNU4"/>
<sequence length="111" mass="12383">MVATDSLLLTKDNLADVIEATAIMYAHGDVGAGKTLSVNASLRELAPDTVCQVQFRARPTPRDIRHNLFEALTLGGTPPMRPIEFDQLLKGVLSKRFRVLVWDEAQWMPHQ</sequence>
<dbReference type="Pfam" id="PF13401">
    <property type="entry name" value="AAA_22"/>
    <property type="match status" value="1"/>
</dbReference>
<evidence type="ECO:0000313" key="3">
    <source>
        <dbReference type="Proteomes" id="UP000221961"/>
    </source>
</evidence>
<dbReference type="Gene3D" id="3.40.50.300">
    <property type="entry name" value="P-loop containing nucleotide triphosphate hydrolases"/>
    <property type="match status" value="1"/>
</dbReference>
<protein>
    <recommendedName>
        <fullName evidence="1">ORC1/DEAH AAA+ ATPase domain-containing protein</fullName>
    </recommendedName>
</protein>
<dbReference type="Proteomes" id="UP000221961">
    <property type="component" value="Chromosome"/>
</dbReference>
<dbReference type="InterPro" id="IPR027417">
    <property type="entry name" value="P-loop_NTPase"/>
</dbReference>
<gene>
    <name evidence="2" type="ORF">CRH09_26700</name>
</gene>
<evidence type="ECO:0000259" key="1">
    <source>
        <dbReference type="Pfam" id="PF13401"/>
    </source>
</evidence>
<feature type="domain" description="ORC1/DEAH AAA+ ATPase" evidence="1">
    <location>
        <begin position="22"/>
        <end position="109"/>
    </location>
</feature>
<evidence type="ECO:0000313" key="2">
    <source>
        <dbReference type="EMBL" id="ATL69233.1"/>
    </source>
</evidence>
<name>A0A291RNU4_9NOCA</name>
<dbReference type="SUPFAM" id="SSF52540">
    <property type="entry name" value="P-loop containing nucleoside triphosphate hydrolases"/>
    <property type="match status" value="1"/>
</dbReference>
<organism evidence="2 3">
    <name type="scientific">Nocardia terpenica</name>
    <dbReference type="NCBI Taxonomy" id="455432"/>
    <lineage>
        <taxon>Bacteria</taxon>
        <taxon>Bacillati</taxon>
        <taxon>Actinomycetota</taxon>
        <taxon>Actinomycetes</taxon>
        <taxon>Mycobacteriales</taxon>
        <taxon>Nocardiaceae</taxon>
        <taxon>Nocardia</taxon>
    </lineage>
</organism>
<dbReference type="KEGG" id="ntp:CRH09_26700"/>
<dbReference type="EMBL" id="CP023778">
    <property type="protein sequence ID" value="ATL69233.1"/>
    <property type="molecule type" value="Genomic_DNA"/>
</dbReference>
<proteinExistence type="predicted"/>
<dbReference type="GO" id="GO:0016887">
    <property type="term" value="F:ATP hydrolysis activity"/>
    <property type="evidence" value="ECO:0007669"/>
    <property type="project" value="InterPro"/>
</dbReference>
<dbReference type="InterPro" id="IPR049945">
    <property type="entry name" value="AAA_22"/>
</dbReference>
<reference evidence="2 3" key="1">
    <citation type="submission" date="2017-10" db="EMBL/GenBank/DDBJ databases">
        <title>Comparative genomics between pathogenic Norcardia.</title>
        <authorList>
            <person name="Zeng L."/>
        </authorList>
    </citation>
    <scope>NUCLEOTIDE SEQUENCE [LARGE SCALE GENOMIC DNA]</scope>
    <source>
        <strain evidence="2 3">NC_YFY_NT001</strain>
    </source>
</reference>